<dbReference type="Proteomes" id="UP001642484">
    <property type="component" value="Unassembled WGS sequence"/>
</dbReference>
<feature type="compositionally biased region" description="Basic residues" evidence="1">
    <location>
        <begin position="83"/>
        <end position="98"/>
    </location>
</feature>
<gene>
    <name evidence="2" type="ORF">CCMP2556_LOCUS6773</name>
</gene>
<feature type="compositionally biased region" description="Low complexity" evidence="1">
    <location>
        <begin position="67"/>
        <end position="76"/>
    </location>
</feature>
<organism evidence="2 3">
    <name type="scientific">Durusdinium trenchii</name>
    <dbReference type="NCBI Taxonomy" id="1381693"/>
    <lineage>
        <taxon>Eukaryota</taxon>
        <taxon>Sar</taxon>
        <taxon>Alveolata</taxon>
        <taxon>Dinophyceae</taxon>
        <taxon>Suessiales</taxon>
        <taxon>Symbiodiniaceae</taxon>
        <taxon>Durusdinium</taxon>
    </lineage>
</organism>
<proteinExistence type="predicted"/>
<feature type="region of interest" description="Disordered" evidence="1">
    <location>
        <begin position="61"/>
        <end position="131"/>
    </location>
</feature>
<protein>
    <submittedName>
        <fullName evidence="2">Uncharacterized protein</fullName>
    </submittedName>
</protein>
<evidence type="ECO:0000313" key="3">
    <source>
        <dbReference type="Proteomes" id="UP001642484"/>
    </source>
</evidence>
<evidence type="ECO:0000256" key="1">
    <source>
        <dbReference type="SAM" id="MobiDB-lite"/>
    </source>
</evidence>
<evidence type="ECO:0000313" key="2">
    <source>
        <dbReference type="EMBL" id="CAK9002248.1"/>
    </source>
</evidence>
<dbReference type="EMBL" id="CAXAMN010002969">
    <property type="protein sequence ID" value="CAK9002248.1"/>
    <property type="molecule type" value="Genomic_DNA"/>
</dbReference>
<reference evidence="2 3" key="1">
    <citation type="submission" date="2024-02" db="EMBL/GenBank/DDBJ databases">
        <authorList>
            <person name="Chen Y."/>
            <person name="Shah S."/>
            <person name="Dougan E. K."/>
            <person name="Thang M."/>
            <person name="Chan C."/>
        </authorList>
    </citation>
    <scope>NUCLEOTIDE SEQUENCE [LARGE SCALE GENOMIC DNA]</scope>
</reference>
<sequence length="252" mass="28360">MDTMFGVVIAALMRERKLENQDLKAKETRFHPDLPQHEDHRQFLTLVEDAEEDQYEEELDRLYTAVDASSDSSSSSAEEKNKKGSQKKKKENKRKKEKKTKDEREGDKDPRKDPKKQLEKDAKKALSDASTKIKASVDLSEKFRESVSTDVETKKAQLEDARSKLQSAVDKSEVTQSMIDDVKAAREGLETACACGIGPLERDLSEKIANGEAGGNTSNWTAKLATFSSSSRNHSRDFYRTNPLPVEHPLVI</sequence>
<keyword evidence="3" id="KW-1185">Reference proteome</keyword>
<accession>A0ABP0IIV4</accession>
<name>A0ABP0IIV4_9DINO</name>
<feature type="compositionally biased region" description="Basic and acidic residues" evidence="1">
    <location>
        <begin position="99"/>
        <end position="126"/>
    </location>
</feature>
<comment type="caution">
    <text evidence="2">The sequence shown here is derived from an EMBL/GenBank/DDBJ whole genome shotgun (WGS) entry which is preliminary data.</text>
</comment>